<sequence>MMETMTSDSDRPGGGDELSPQDADADSVFDAADETADDTVDDGQYFGDAEYENDEEFPDEEFPDEEFTDEDDPDAGTRRPRHRMLLMLAAILLGAVVAGGVLLAKGGFADHGSVGSTVIGEGNALIENDFTRSEPGDCLQWDDAAVGEPTLTDCAKPHRFEVAGALDTETFPTSEFAASAPWPGPERFGAIRDENCPAIVDRYLGGGLDPQGRFASGLMFPSKVQWEKGARVLRCGIEQPGAKGVQEQFAGRVADIDQSFTWPVGTCVGIDKATRKATSDVVDCSEPHSFQTTGVVDLAQRFGGRDSGKAWPSARDQNEYLTKVCPTVTNKFFGGPSKLEDTTLNVQWSVISEVSWLTGSRRVVCYTALPDRGGFATLVGDAREQVLINGQVPVPPEKGPPGRSVGSPVPLPPGYNPDSREIPAPAAG</sequence>
<organism evidence="4">
    <name type="scientific">Gordonia sp. MP11Mi</name>
    <dbReference type="NCBI Taxonomy" id="3022769"/>
    <lineage>
        <taxon>Bacteria</taxon>
        <taxon>Bacillati</taxon>
        <taxon>Actinomycetota</taxon>
        <taxon>Actinomycetes</taxon>
        <taxon>Mycobacteriales</taxon>
        <taxon>Gordoniaceae</taxon>
        <taxon>Gordonia</taxon>
    </lineage>
</organism>
<evidence type="ECO:0000256" key="1">
    <source>
        <dbReference type="SAM" id="MobiDB-lite"/>
    </source>
</evidence>
<evidence type="ECO:0000256" key="2">
    <source>
        <dbReference type="SAM" id="Phobius"/>
    </source>
</evidence>
<dbReference type="InterPro" id="IPR026004">
    <property type="entry name" value="Septum_form"/>
</dbReference>
<name>A0AA97CWG8_9ACTN</name>
<feature type="compositionally biased region" description="Acidic residues" evidence="1">
    <location>
        <begin position="23"/>
        <end position="41"/>
    </location>
</feature>
<reference evidence="4" key="1">
    <citation type="submission" date="2023-06" db="EMBL/GenBank/DDBJ databases">
        <title>Gordonia sp. nov. and Pseudochrobactrum sp. nov., two species isolated from the burying beetle Nicrophorus vespilloides.</title>
        <authorList>
            <person name="Poehlein A."/>
            <person name="Guzman J."/>
            <person name="Daniel R."/>
            <person name="Vilcinskas A."/>
        </authorList>
    </citation>
    <scope>NUCLEOTIDE SEQUENCE</scope>
    <source>
        <strain evidence="4">MP11Mi</strain>
    </source>
</reference>
<feature type="region of interest" description="Disordered" evidence="1">
    <location>
        <begin position="391"/>
        <end position="428"/>
    </location>
</feature>
<feature type="transmembrane region" description="Helical" evidence="2">
    <location>
        <begin position="85"/>
        <end position="104"/>
    </location>
</feature>
<proteinExistence type="predicted"/>
<accession>A0AA97CWG8</accession>
<gene>
    <name evidence="4" type="ORF">MP11Mi_11750</name>
</gene>
<evidence type="ECO:0000313" key="4">
    <source>
        <dbReference type="EMBL" id="WOC12093.1"/>
    </source>
</evidence>
<feature type="domain" description="Septum formation-related" evidence="3">
    <location>
        <begin position="135"/>
        <end position="365"/>
    </location>
</feature>
<dbReference type="AlphaFoldDB" id="A0AA97CWG8"/>
<evidence type="ECO:0000259" key="3">
    <source>
        <dbReference type="Pfam" id="PF13845"/>
    </source>
</evidence>
<keyword evidence="2" id="KW-0472">Membrane</keyword>
<protein>
    <recommendedName>
        <fullName evidence="3">Septum formation-related domain-containing protein</fullName>
    </recommendedName>
</protein>
<keyword evidence="2" id="KW-1133">Transmembrane helix</keyword>
<keyword evidence="2" id="KW-0812">Transmembrane</keyword>
<feature type="compositionally biased region" description="Acidic residues" evidence="1">
    <location>
        <begin position="49"/>
        <end position="74"/>
    </location>
</feature>
<dbReference type="EMBL" id="CP128986">
    <property type="protein sequence ID" value="WOC12093.1"/>
    <property type="molecule type" value="Genomic_DNA"/>
</dbReference>
<dbReference type="Pfam" id="PF13845">
    <property type="entry name" value="Septum_form"/>
    <property type="match status" value="1"/>
</dbReference>
<feature type="region of interest" description="Disordered" evidence="1">
    <location>
        <begin position="1"/>
        <end position="78"/>
    </location>
</feature>